<accession>A0A453FA10</accession>
<dbReference type="InterPro" id="IPR036852">
    <property type="entry name" value="Peptidase_S8/S53_dom_sf"/>
</dbReference>
<evidence type="ECO:0000256" key="2">
    <source>
        <dbReference type="ARBA" id="ARBA00022729"/>
    </source>
</evidence>
<keyword evidence="2" id="KW-0732">Signal</keyword>
<keyword evidence="5" id="KW-1185">Reference proteome</keyword>
<dbReference type="EnsemblPlants" id="AET3Gv20621000.5">
    <property type="protein sequence ID" value="AET3Gv20621000.5"/>
    <property type="gene ID" value="AET3Gv20621000"/>
</dbReference>
<dbReference type="Gramene" id="AET3Gv20621000.5">
    <property type="protein sequence ID" value="AET3Gv20621000.5"/>
    <property type="gene ID" value="AET3Gv20621000"/>
</dbReference>
<organism evidence="4 5">
    <name type="scientific">Aegilops tauschii subsp. strangulata</name>
    <name type="common">Goatgrass</name>
    <dbReference type="NCBI Taxonomy" id="200361"/>
    <lineage>
        <taxon>Eukaryota</taxon>
        <taxon>Viridiplantae</taxon>
        <taxon>Streptophyta</taxon>
        <taxon>Embryophyta</taxon>
        <taxon>Tracheophyta</taxon>
        <taxon>Spermatophyta</taxon>
        <taxon>Magnoliopsida</taxon>
        <taxon>Liliopsida</taxon>
        <taxon>Poales</taxon>
        <taxon>Poaceae</taxon>
        <taxon>BOP clade</taxon>
        <taxon>Pooideae</taxon>
        <taxon>Triticodae</taxon>
        <taxon>Triticeae</taxon>
        <taxon>Triticinae</taxon>
        <taxon>Aegilops</taxon>
    </lineage>
</organism>
<dbReference type="Gene3D" id="3.40.50.200">
    <property type="entry name" value="Peptidase S8/S53 domain"/>
    <property type="match status" value="1"/>
</dbReference>
<reference evidence="4" key="4">
    <citation type="submission" date="2019-03" db="UniProtKB">
        <authorList>
            <consortium name="EnsemblPlants"/>
        </authorList>
    </citation>
    <scope>IDENTIFICATION</scope>
</reference>
<dbReference type="InterPro" id="IPR045051">
    <property type="entry name" value="SBT"/>
</dbReference>
<sequence>MRFRRRLHVPLQQVTQISYPPALTSSTMQPSNISLTRTPCNGACRKLIGARFFNAGIQVPNFLDQPVEGKQLNQTDLNSPRDYDGHGSHTLSTAGGGFVQGASAFGRGKGTAKGGSPRARVASYKACYTAGCSSLDILAAILAAVEDGVHVLSLSVGAPAADYVADLMAIGTLY</sequence>
<comment type="similarity">
    <text evidence="1">Belongs to the peptidase S8 family.</text>
</comment>
<reference evidence="5" key="2">
    <citation type="journal article" date="2017" name="Nat. Plants">
        <title>The Aegilops tauschii genome reveals multiple impacts of transposons.</title>
        <authorList>
            <person name="Zhao G."/>
            <person name="Zou C."/>
            <person name="Li K."/>
            <person name="Wang K."/>
            <person name="Li T."/>
            <person name="Gao L."/>
            <person name="Zhang X."/>
            <person name="Wang H."/>
            <person name="Yang Z."/>
            <person name="Liu X."/>
            <person name="Jiang W."/>
            <person name="Mao L."/>
            <person name="Kong X."/>
            <person name="Jiao Y."/>
            <person name="Jia J."/>
        </authorList>
    </citation>
    <scope>NUCLEOTIDE SEQUENCE [LARGE SCALE GENOMIC DNA]</scope>
    <source>
        <strain evidence="5">cv. AL8/78</strain>
    </source>
</reference>
<proteinExistence type="inferred from homology"/>
<evidence type="ECO:0000259" key="3">
    <source>
        <dbReference type="Pfam" id="PF00082"/>
    </source>
</evidence>
<dbReference type="SUPFAM" id="SSF52743">
    <property type="entry name" value="Subtilisin-like"/>
    <property type="match status" value="1"/>
</dbReference>
<dbReference type="PANTHER" id="PTHR10795">
    <property type="entry name" value="PROPROTEIN CONVERTASE SUBTILISIN/KEXIN"/>
    <property type="match status" value="1"/>
</dbReference>
<dbReference type="Proteomes" id="UP000015105">
    <property type="component" value="Chromosome 3D"/>
</dbReference>
<reference evidence="4" key="5">
    <citation type="journal article" date="2021" name="G3 (Bethesda)">
        <title>Aegilops tauschii genome assembly Aet v5.0 features greater sequence contiguity and improved annotation.</title>
        <authorList>
            <person name="Wang L."/>
            <person name="Zhu T."/>
            <person name="Rodriguez J.C."/>
            <person name="Deal K.R."/>
            <person name="Dubcovsky J."/>
            <person name="McGuire P.E."/>
            <person name="Lux T."/>
            <person name="Spannagl M."/>
            <person name="Mayer K.F.X."/>
            <person name="Baldrich P."/>
            <person name="Meyers B.C."/>
            <person name="Huo N."/>
            <person name="Gu Y.Q."/>
            <person name="Zhou H."/>
            <person name="Devos K.M."/>
            <person name="Bennetzen J.L."/>
            <person name="Unver T."/>
            <person name="Budak H."/>
            <person name="Gulick P.J."/>
            <person name="Galiba G."/>
            <person name="Kalapos B."/>
            <person name="Nelson D.R."/>
            <person name="Li P."/>
            <person name="You F.M."/>
            <person name="Luo M.C."/>
            <person name="Dvorak J."/>
        </authorList>
    </citation>
    <scope>NUCLEOTIDE SEQUENCE [LARGE SCALE GENOMIC DNA]</scope>
    <source>
        <strain evidence="4">cv. AL8/78</strain>
    </source>
</reference>
<evidence type="ECO:0000313" key="5">
    <source>
        <dbReference type="Proteomes" id="UP000015105"/>
    </source>
</evidence>
<dbReference type="Pfam" id="PF00082">
    <property type="entry name" value="Peptidase_S8"/>
    <property type="match status" value="1"/>
</dbReference>
<protein>
    <recommendedName>
        <fullName evidence="3">Peptidase S8/S53 domain-containing protein</fullName>
    </recommendedName>
</protein>
<feature type="domain" description="Peptidase S8/S53" evidence="3">
    <location>
        <begin position="73"/>
        <end position="157"/>
    </location>
</feature>
<evidence type="ECO:0000313" key="4">
    <source>
        <dbReference type="EnsemblPlants" id="AET3Gv20621000.5"/>
    </source>
</evidence>
<evidence type="ECO:0000256" key="1">
    <source>
        <dbReference type="ARBA" id="ARBA00011073"/>
    </source>
</evidence>
<reference evidence="4" key="3">
    <citation type="journal article" date="2017" name="Nature">
        <title>Genome sequence of the progenitor of the wheat D genome Aegilops tauschii.</title>
        <authorList>
            <person name="Luo M.C."/>
            <person name="Gu Y.Q."/>
            <person name="Puiu D."/>
            <person name="Wang H."/>
            <person name="Twardziok S.O."/>
            <person name="Deal K.R."/>
            <person name="Huo N."/>
            <person name="Zhu T."/>
            <person name="Wang L."/>
            <person name="Wang Y."/>
            <person name="McGuire P.E."/>
            <person name="Liu S."/>
            <person name="Long H."/>
            <person name="Ramasamy R.K."/>
            <person name="Rodriguez J.C."/>
            <person name="Van S.L."/>
            <person name="Yuan L."/>
            <person name="Wang Z."/>
            <person name="Xia Z."/>
            <person name="Xiao L."/>
            <person name="Anderson O.D."/>
            <person name="Ouyang S."/>
            <person name="Liang Y."/>
            <person name="Zimin A.V."/>
            <person name="Pertea G."/>
            <person name="Qi P."/>
            <person name="Bennetzen J.L."/>
            <person name="Dai X."/>
            <person name="Dawson M.W."/>
            <person name="Muller H.G."/>
            <person name="Kugler K."/>
            <person name="Rivarola-Duarte L."/>
            <person name="Spannagl M."/>
            <person name="Mayer K.F.X."/>
            <person name="Lu F.H."/>
            <person name="Bevan M.W."/>
            <person name="Leroy P."/>
            <person name="Li P."/>
            <person name="You F.M."/>
            <person name="Sun Q."/>
            <person name="Liu Z."/>
            <person name="Lyons E."/>
            <person name="Wicker T."/>
            <person name="Salzberg S.L."/>
            <person name="Devos K.M."/>
            <person name="Dvorak J."/>
        </authorList>
    </citation>
    <scope>NUCLEOTIDE SEQUENCE [LARGE SCALE GENOMIC DNA]</scope>
    <source>
        <strain evidence="4">cv. AL8/78</strain>
    </source>
</reference>
<dbReference type="GO" id="GO:0004252">
    <property type="term" value="F:serine-type endopeptidase activity"/>
    <property type="evidence" value="ECO:0007669"/>
    <property type="project" value="InterPro"/>
</dbReference>
<dbReference type="AlphaFoldDB" id="A0A453FA10"/>
<dbReference type="InterPro" id="IPR000209">
    <property type="entry name" value="Peptidase_S8/S53_dom"/>
</dbReference>
<dbReference type="GO" id="GO:0006508">
    <property type="term" value="P:proteolysis"/>
    <property type="evidence" value="ECO:0007669"/>
    <property type="project" value="InterPro"/>
</dbReference>
<name>A0A453FA10_AEGTS</name>
<reference evidence="5" key="1">
    <citation type="journal article" date="2014" name="Science">
        <title>Ancient hybridizations among the ancestral genomes of bread wheat.</title>
        <authorList>
            <consortium name="International Wheat Genome Sequencing Consortium,"/>
            <person name="Marcussen T."/>
            <person name="Sandve S.R."/>
            <person name="Heier L."/>
            <person name="Spannagl M."/>
            <person name="Pfeifer M."/>
            <person name="Jakobsen K.S."/>
            <person name="Wulff B.B."/>
            <person name="Steuernagel B."/>
            <person name="Mayer K.F."/>
            <person name="Olsen O.A."/>
        </authorList>
    </citation>
    <scope>NUCLEOTIDE SEQUENCE [LARGE SCALE GENOMIC DNA]</scope>
    <source>
        <strain evidence="5">cv. AL8/78</strain>
    </source>
</reference>